<keyword evidence="4" id="KW-0040">ANK repeat</keyword>
<dbReference type="PROSITE" id="PS51559">
    <property type="entry name" value="SAM_RMT2"/>
    <property type="match status" value="1"/>
</dbReference>
<evidence type="ECO:0000259" key="6">
    <source>
        <dbReference type="PROSITE" id="PS51559"/>
    </source>
</evidence>
<dbReference type="InterPro" id="IPR036770">
    <property type="entry name" value="Ankyrin_rpt-contain_sf"/>
</dbReference>
<feature type="compositionally biased region" description="Basic and acidic residues" evidence="5">
    <location>
        <begin position="132"/>
        <end position="144"/>
    </location>
</feature>
<dbReference type="Gene3D" id="3.40.50.150">
    <property type="entry name" value="Vaccinia Virus protein VP39"/>
    <property type="match status" value="1"/>
</dbReference>
<accession>A0A1R1PD97</accession>
<dbReference type="Pfam" id="PF12796">
    <property type="entry name" value="Ank_2"/>
    <property type="match status" value="1"/>
</dbReference>
<evidence type="ECO:0000256" key="1">
    <source>
        <dbReference type="ARBA" id="ARBA00022603"/>
    </source>
</evidence>
<dbReference type="GO" id="GO:0019702">
    <property type="term" value="F:protein arginine N5-methyltransferase activity"/>
    <property type="evidence" value="ECO:0007669"/>
    <property type="project" value="TreeGrafter"/>
</dbReference>
<organism evidence="7 8">
    <name type="scientific">Zancudomyces culisetae</name>
    <name type="common">Gut fungus</name>
    <name type="synonym">Smittium culisetae</name>
    <dbReference type="NCBI Taxonomy" id="1213189"/>
    <lineage>
        <taxon>Eukaryota</taxon>
        <taxon>Fungi</taxon>
        <taxon>Fungi incertae sedis</taxon>
        <taxon>Zoopagomycota</taxon>
        <taxon>Kickxellomycotina</taxon>
        <taxon>Harpellomycetes</taxon>
        <taxon>Harpellales</taxon>
        <taxon>Legeriomycetaceae</taxon>
        <taxon>Zancudomyces</taxon>
    </lineage>
</organism>
<comment type="caution">
    <text evidence="7">The sequence shown here is derived from an EMBL/GenBank/DDBJ whole genome shotgun (WGS) entry which is preliminary data.</text>
</comment>
<dbReference type="PANTHER" id="PTHR32379">
    <property type="entry name" value="GUANIDINOACETATE N-METHYLTRANSFERASE"/>
    <property type="match status" value="1"/>
</dbReference>
<reference evidence="8" key="1">
    <citation type="submission" date="2017-01" db="EMBL/GenBank/DDBJ databases">
        <authorList>
            <person name="Wang Y."/>
            <person name="White M."/>
            <person name="Kvist S."/>
            <person name="Moncalvo J.-M."/>
        </authorList>
    </citation>
    <scope>NUCLEOTIDE SEQUENCE [LARGE SCALE GENOMIC DNA]</scope>
    <source>
        <strain evidence="8">COL-18-3</strain>
    </source>
</reference>
<keyword evidence="2 7" id="KW-0808">Transferase</keyword>
<evidence type="ECO:0000256" key="2">
    <source>
        <dbReference type="ARBA" id="ARBA00022679"/>
    </source>
</evidence>
<dbReference type="EMBL" id="LSSK01001721">
    <property type="protein sequence ID" value="OMH78947.1"/>
    <property type="molecule type" value="Genomic_DNA"/>
</dbReference>
<feature type="repeat" description="ANK" evidence="4">
    <location>
        <begin position="51"/>
        <end position="83"/>
    </location>
</feature>
<dbReference type="CDD" id="cd02440">
    <property type="entry name" value="AdoMet_MTases"/>
    <property type="match status" value="1"/>
</dbReference>
<keyword evidence="8" id="KW-1185">Reference proteome</keyword>
<dbReference type="InterPro" id="IPR026480">
    <property type="entry name" value="RMT2_dom"/>
</dbReference>
<dbReference type="PANTHER" id="PTHR32379:SF1">
    <property type="entry name" value="GUANIDINOACETATE N-METHYLTRANSFERASE"/>
    <property type="match status" value="1"/>
</dbReference>
<dbReference type="SUPFAM" id="SSF53335">
    <property type="entry name" value="S-adenosyl-L-methionine-dependent methyltransferases"/>
    <property type="match status" value="1"/>
</dbReference>
<dbReference type="Gene3D" id="1.25.40.20">
    <property type="entry name" value="Ankyrin repeat-containing domain"/>
    <property type="match status" value="1"/>
</dbReference>
<protein>
    <submittedName>
        <fullName evidence="7">Protein arginine N-methyltransferase 2</fullName>
    </submittedName>
</protein>
<keyword evidence="1 7" id="KW-0489">Methyltransferase</keyword>
<dbReference type="GO" id="GO:0032259">
    <property type="term" value="P:methylation"/>
    <property type="evidence" value="ECO:0007669"/>
    <property type="project" value="UniProtKB-KW"/>
</dbReference>
<sequence>MSVAEEQVIQQEEENNNGLEAKFLSACYDGNSKLAQELVDQGVEIFCTDETGRSALHFAAASGDIETMDVVLKTGIPWNCLDYGGYSAGDYALQTANSQEAYDFLVSHGIRVELIMETLDKRSIPISTTEKQQGDFERDARDNTSSDIPNEDYLNKPIVYTGDRILDAQNNGVMMEWEQPLMAEHAKAICPTPGLKILNIGFGMGIVDREIQLHNPGQHVIVEAHPDVYKHIIETKFLEEHPTAKVIFGRWQDKLEEIKSYGPYDGIFFDTFGEYYADMQQFHEAIFASSEDKELGHNGSLLKKDGIYSFFNGLGGHSILFHDVYCEIAKAHLKALGLSTQYSPILTDGIDDNPEIWAGVNRPYWMLKKYNMPVCKWDI</sequence>
<dbReference type="OrthoDB" id="19014at2759"/>
<feature type="region of interest" description="Disordered" evidence="5">
    <location>
        <begin position="128"/>
        <end position="148"/>
    </location>
</feature>
<evidence type="ECO:0000256" key="5">
    <source>
        <dbReference type="SAM" id="MobiDB-lite"/>
    </source>
</evidence>
<dbReference type="InterPro" id="IPR051038">
    <property type="entry name" value="RMT2/GAMT_Mtase"/>
</dbReference>
<dbReference type="SUPFAM" id="SSF48403">
    <property type="entry name" value="Ankyrin repeat"/>
    <property type="match status" value="1"/>
</dbReference>
<dbReference type="InterPro" id="IPR029063">
    <property type="entry name" value="SAM-dependent_MTases_sf"/>
</dbReference>
<dbReference type="PROSITE" id="PS50297">
    <property type="entry name" value="ANK_REP_REGION"/>
    <property type="match status" value="1"/>
</dbReference>
<feature type="domain" description="RMT2" evidence="6">
    <location>
        <begin position="144"/>
        <end position="379"/>
    </location>
</feature>
<gene>
    <name evidence="7" type="ORF">AX774_g7650</name>
</gene>
<proteinExistence type="predicted"/>
<dbReference type="Proteomes" id="UP000188320">
    <property type="component" value="Unassembled WGS sequence"/>
</dbReference>
<dbReference type="GO" id="GO:0005634">
    <property type="term" value="C:nucleus"/>
    <property type="evidence" value="ECO:0007669"/>
    <property type="project" value="TreeGrafter"/>
</dbReference>
<dbReference type="SMART" id="SM00248">
    <property type="entry name" value="ANK"/>
    <property type="match status" value="3"/>
</dbReference>
<dbReference type="InterPro" id="IPR002110">
    <property type="entry name" value="Ankyrin_rpt"/>
</dbReference>
<evidence type="ECO:0000256" key="4">
    <source>
        <dbReference type="PROSITE-ProRule" id="PRU00023"/>
    </source>
</evidence>
<dbReference type="PROSITE" id="PS50088">
    <property type="entry name" value="ANK_REPEAT"/>
    <property type="match status" value="1"/>
</dbReference>
<evidence type="ECO:0000256" key="3">
    <source>
        <dbReference type="ARBA" id="ARBA00022691"/>
    </source>
</evidence>
<dbReference type="AlphaFoldDB" id="A0A1R1PD97"/>
<evidence type="ECO:0000313" key="7">
    <source>
        <dbReference type="EMBL" id="OMH78947.1"/>
    </source>
</evidence>
<dbReference type="GO" id="GO:0005737">
    <property type="term" value="C:cytoplasm"/>
    <property type="evidence" value="ECO:0007669"/>
    <property type="project" value="TreeGrafter"/>
</dbReference>
<evidence type="ECO:0000313" key="8">
    <source>
        <dbReference type="Proteomes" id="UP000188320"/>
    </source>
</evidence>
<keyword evidence="3" id="KW-0949">S-adenosyl-L-methionine</keyword>
<name>A0A1R1PD97_ZANCU</name>